<gene>
    <name evidence="8" type="ORF">SAMN02745165_02077</name>
</gene>
<keyword evidence="2" id="KW-0067">ATP-binding</keyword>
<evidence type="ECO:0000256" key="5">
    <source>
        <dbReference type="PROSITE-ProRule" id="PRU00169"/>
    </source>
</evidence>
<accession>A0A1M6IA26</accession>
<name>A0A1M6IA26_MALRU</name>
<dbReference type="PROSITE" id="PS00676">
    <property type="entry name" value="SIGMA54_INTERACT_2"/>
    <property type="match status" value="1"/>
</dbReference>
<dbReference type="Gene3D" id="3.40.50.300">
    <property type="entry name" value="P-loop containing nucleotide triphosphate hydrolases"/>
    <property type="match status" value="1"/>
</dbReference>
<dbReference type="Gene3D" id="1.10.10.60">
    <property type="entry name" value="Homeodomain-like"/>
    <property type="match status" value="1"/>
</dbReference>
<dbReference type="SUPFAM" id="SSF46689">
    <property type="entry name" value="Homeodomain-like"/>
    <property type="match status" value="1"/>
</dbReference>
<feature type="modified residue" description="4-aspartylphosphate" evidence="5">
    <location>
        <position position="62"/>
    </location>
</feature>
<protein>
    <submittedName>
        <fullName evidence="8">DNA-binding transcriptional response regulator, NtrC family, contains REC, AAA-type ATPase, and a Fis-type DNA-binding domains</fullName>
    </submittedName>
</protein>
<dbReference type="GO" id="GO:0006355">
    <property type="term" value="P:regulation of DNA-templated transcription"/>
    <property type="evidence" value="ECO:0007669"/>
    <property type="project" value="InterPro"/>
</dbReference>
<dbReference type="InterPro" id="IPR058031">
    <property type="entry name" value="AAA_lid_NorR"/>
</dbReference>
<keyword evidence="5" id="KW-0597">Phosphoprotein</keyword>
<dbReference type="CDD" id="cd00009">
    <property type="entry name" value="AAA"/>
    <property type="match status" value="1"/>
</dbReference>
<evidence type="ECO:0000256" key="2">
    <source>
        <dbReference type="ARBA" id="ARBA00022840"/>
    </source>
</evidence>
<keyword evidence="4" id="KW-0804">Transcription</keyword>
<evidence type="ECO:0000256" key="3">
    <source>
        <dbReference type="ARBA" id="ARBA00023015"/>
    </source>
</evidence>
<dbReference type="STRING" id="1122189.SAMN02745165_02077"/>
<dbReference type="PANTHER" id="PTHR32071:SF13">
    <property type="entry name" value="RESPONSE REGULATOR HSFA"/>
    <property type="match status" value="1"/>
</dbReference>
<dbReference type="Gene3D" id="1.10.8.60">
    <property type="match status" value="1"/>
</dbReference>
<dbReference type="Pfam" id="PF00158">
    <property type="entry name" value="Sigma54_activat"/>
    <property type="match status" value="1"/>
</dbReference>
<reference evidence="8 9" key="1">
    <citation type="submission" date="2016-11" db="EMBL/GenBank/DDBJ databases">
        <authorList>
            <person name="Jaros S."/>
            <person name="Januszkiewicz K."/>
            <person name="Wedrychowicz H."/>
        </authorList>
    </citation>
    <scope>NUCLEOTIDE SEQUENCE [LARGE SCALE GENOMIC DNA]</scope>
    <source>
        <strain evidence="8 9">DSM 5091</strain>
    </source>
</reference>
<dbReference type="Pfam" id="PF00072">
    <property type="entry name" value="Response_reg"/>
    <property type="match status" value="1"/>
</dbReference>
<dbReference type="GO" id="GO:0005524">
    <property type="term" value="F:ATP binding"/>
    <property type="evidence" value="ECO:0007669"/>
    <property type="project" value="UniProtKB-KW"/>
</dbReference>
<dbReference type="Pfam" id="PF02954">
    <property type="entry name" value="HTH_8"/>
    <property type="match status" value="1"/>
</dbReference>
<keyword evidence="1" id="KW-0547">Nucleotide-binding</keyword>
<dbReference type="GO" id="GO:0000160">
    <property type="term" value="P:phosphorelay signal transduction system"/>
    <property type="evidence" value="ECO:0007669"/>
    <property type="project" value="InterPro"/>
</dbReference>
<dbReference type="PROSITE" id="PS50110">
    <property type="entry name" value="RESPONSE_REGULATORY"/>
    <property type="match status" value="1"/>
</dbReference>
<dbReference type="InterPro" id="IPR025662">
    <property type="entry name" value="Sigma_54_int_dom_ATP-bd_1"/>
</dbReference>
<keyword evidence="8" id="KW-0238">DNA-binding</keyword>
<dbReference type="InterPro" id="IPR025943">
    <property type="entry name" value="Sigma_54_int_dom_ATP-bd_2"/>
</dbReference>
<dbReference type="SMART" id="SM00448">
    <property type="entry name" value="REC"/>
    <property type="match status" value="1"/>
</dbReference>
<dbReference type="Proteomes" id="UP000184171">
    <property type="component" value="Unassembled WGS sequence"/>
</dbReference>
<dbReference type="EMBL" id="FQZT01000006">
    <property type="protein sequence ID" value="SHJ31218.1"/>
    <property type="molecule type" value="Genomic_DNA"/>
</dbReference>
<dbReference type="PROSITE" id="PS00675">
    <property type="entry name" value="SIGMA54_INTERACT_1"/>
    <property type="match status" value="1"/>
</dbReference>
<evidence type="ECO:0000259" key="7">
    <source>
        <dbReference type="PROSITE" id="PS50110"/>
    </source>
</evidence>
<feature type="domain" description="Response regulatory" evidence="7">
    <location>
        <begin position="11"/>
        <end position="127"/>
    </location>
</feature>
<dbReference type="GO" id="GO:0043565">
    <property type="term" value="F:sequence-specific DNA binding"/>
    <property type="evidence" value="ECO:0007669"/>
    <property type="project" value="InterPro"/>
</dbReference>
<evidence type="ECO:0000313" key="8">
    <source>
        <dbReference type="EMBL" id="SHJ31218.1"/>
    </source>
</evidence>
<dbReference type="FunFam" id="3.40.50.300:FF:000006">
    <property type="entry name" value="DNA-binding transcriptional regulator NtrC"/>
    <property type="match status" value="1"/>
</dbReference>
<dbReference type="PROSITE" id="PS50045">
    <property type="entry name" value="SIGMA54_INTERACT_4"/>
    <property type="match status" value="1"/>
</dbReference>
<dbReference type="SUPFAM" id="SSF52172">
    <property type="entry name" value="CheY-like"/>
    <property type="match status" value="1"/>
</dbReference>
<organism evidence="8 9">
    <name type="scientific">Malonomonas rubra DSM 5091</name>
    <dbReference type="NCBI Taxonomy" id="1122189"/>
    <lineage>
        <taxon>Bacteria</taxon>
        <taxon>Pseudomonadati</taxon>
        <taxon>Thermodesulfobacteriota</taxon>
        <taxon>Desulfuromonadia</taxon>
        <taxon>Desulfuromonadales</taxon>
        <taxon>Geopsychrobacteraceae</taxon>
        <taxon>Malonomonas</taxon>
    </lineage>
</organism>
<dbReference type="RefSeq" id="WP_072908576.1">
    <property type="nucleotide sequence ID" value="NZ_FQZT01000006.1"/>
</dbReference>
<feature type="domain" description="Sigma-54 factor interaction" evidence="6">
    <location>
        <begin position="156"/>
        <end position="384"/>
    </location>
</feature>
<dbReference type="InterPro" id="IPR009057">
    <property type="entry name" value="Homeodomain-like_sf"/>
</dbReference>
<sequence length="482" mass="54137">MKDNNLFPALPILMVDDERPWLRSLALTLKEMAGINNTIKCTDSREVMKIMAEQEVCLVLLDLTMPHLSGTDLLTMIHADHPDVPVIILSGMNQVETAVQCIKQGAFDYYVKTVEKDRLLTGIQQAFAIRQLKKENFRLKRRFLDPLSNPDVFSQFQTRNHRMRAIFQYLEAVAGSGEPILITGESGVGKELVAKAFHNLSHPNEPWVAVNAAGLDDNHFSDTLFGHTRGAFTSADKERPGMIAKAQGGTLFLDEIGDLSMQSQIKLLRLLQEGEYFPLGSDVPKMSETTFVFATNVNLEEQVNKGEFRKDLYYRLYSHHVQVPPLRDRHEDLPLLLEDFFSEAAEKLGKNPPSVPHELIGLLSTYSFPGNIRELRAMAFNAISLHKSHKLSLQSFRDAIVREKDIISSDQAESGTPLPLSNHVTFPQQMPTLEELGHQAVREAMKRAKDNQTLAASLLGITRQALSKRLQKLNSQENNSAT</sequence>
<dbReference type="AlphaFoldDB" id="A0A1M6IA26"/>
<dbReference type="Pfam" id="PF25601">
    <property type="entry name" value="AAA_lid_14"/>
    <property type="match status" value="1"/>
</dbReference>
<dbReference type="InterPro" id="IPR001789">
    <property type="entry name" value="Sig_transdc_resp-reg_receiver"/>
</dbReference>
<dbReference type="InterPro" id="IPR002078">
    <property type="entry name" value="Sigma_54_int"/>
</dbReference>
<dbReference type="InterPro" id="IPR011006">
    <property type="entry name" value="CheY-like_superfamily"/>
</dbReference>
<proteinExistence type="predicted"/>
<dbReference type="OrthoDB" id="9814761at2"/>
<dbReference type="Gene3D" id="3.40.50.2300">
    <property type="match status" value="1"/>
</dbReference>
<evidence type="ECO:0000256" key="1">
    <source>
        <dbReference type="ARBA" id="ARBA00022741"/>
    </source>
</evidence>
<dbReference type="SMART" id="SM00382">
    <property type="entry name" value="AAA"/>
    <property type="match status" value="1"/>
</dbReference>
<dbReference type="PRINTS" id="PR01590">
    <property type="entry name" value="HTHFIS"/>
</dbReference>
<dbReference type="InterPro" id="IPR003593">
    <property type="entry name" value="AAA+_ATPase"/>
</dbReference>
<dbReference type="InterPro" id="IPR027417">
    <property type="entry name" value="P-loop_NTPase"/>
</dbReference>
<evidence type="ECO:0000256" key="4">
    <source>
        <dbReference type="ARBA" id="ARBA00023163"/>
    </source>
</evidence>
<keyword evidence="9" id="KW-1185">Reference proteome</keyword>
<dbReference type="PANTHER" id="PTHR32071">
    <property type="entry name" value="TRANSCRIPTIONAL REGULATORY PROTEIN"/>
    <property type="match status" value="1"/>
</dbReference>
<evidence type="ECO:0000313" key="9">
    <source>
        <dbReference type="Proteomes" id="UP000184171"/>
    </source>
</evidence>
<dbReference type="InterPro" id="IPR002197">
    <property type="entry name" value="HTH_Fis"/>
</dbReference>
<evidence type="ECO:0000259" key="6">
    <source>
        <dbReference type="PROSITE" id="PS50045"/>
    </source>
</evidence>
<dbReference type="SUPFAM" id="SSF52540">
    <property type="entry name" value="P-loop containing nucleoside triphosphate hydrolases"/>
    <property type="match status" value="1"/>
</dbReference>
<keyword evidence="3" id="KW-0805">Transcription regulation</keyword>